<dbReference type="GO" id="GO:0000124">
    <property type="term" value="C:SAGA complex"/>
    <property type="evidence" value="ECO:0007669"/>
    <property type="project" value="UniProtKB-UniRule"/>
</dbReference>
<dbReference type="GO" id="GO:0005654">
    <property type="term" value="C:nucleoplasm"/>
    <property type="evidence" value="ECO:0007669"/>
    <property type="project" value="UniProtKB-SubCell"/>
</dbReference>
<proteinExistence type="inferred from homology"/>
<dbReference type="PANTHER" id="PTHR12514">
    <property type="entry name" value="ENHANCER OF YELLOW 2 TRANSCRIPTION FACTOR"/>
    <property type="match status" value="1"/>
</dbReference>
<dbReference type="GO" id="GO:0006368">
    <property type="term" value="P:transcription elongation by RNA polymerase II"/>
    <property type="evidence" value="ECO:0007669"/>
    <property type="project" value="UniProtKB-UniRule"/>
</dbReference>
<gene>
    <name evidence="12" type="ORF">ECRASSUSDP1_LOCUS25084</name>
</gene>
<dbReference type="GO" id="GO:0015031">
    <property type="term" value="P:protein transport"/>
    <property type="evidence" value="ECO:0007669"/>
    <property type="project" value="UniProtKB-KW"/>
</dbReference>
<dbReference type="HAMAP" id="MF_03046">
    <property type="entry name" value="ENY2_Sus1"/>
    <property type="match status" value="1"/>
</dbReference>
<reference evidence="12" key="1">
    <citation type="submission" date="2023-07" db="EMBL/GenBank/DDBJ databases">
        <authorList>
            <consortium name="AG Swart"/>
            <person name="Singh M."/>
            <person name="Singh A."/>
            <person name="Seah K."/>
            <person name="Emmerich C."/>
        </authorList>
    </citation>
    <scope>NUCLEOTIDE SEQUENCE</scope>
    <source>
        <strain evidence="12">DP1</strain>
    </source>
</reference>
<evidence type="ECO:0000256" key="5">
    <source>
        <dbReference type="ARBA" id="ARBA00022927"/>
    </source>
</evidence>
<dbReference type="AlphaFoldDB" id="A0AAD1Y2W2"/>
<keyword evidence="8 11" id="KW-0010">Activator</keyword>
<organism evidence="12 13">
    <name type="scientific">Euplotes crassus</name>
    <dbReference type="NCBI Taxonomy" id="5936"/>
    <lineage>
        <taxon>Eukaryota</taxon>
        <taxon>Sar</taxon>
        <taxon>Alveolata</taxon>
        <taxon>Ciliophora</taxon>
        <taxon>Intramacronucleata</taxon>
        <taxon>Spirotrichea</taxon>
        <taxon>Hypotrichia</taxon>
        <taxon>Euplotida</taxon>
        <taxon>Euplotidae</taxon>
        <taxon>Moneuplotes</taxon>
    </lineage>
</organism>
<evidence type="ECO:0000256" key="11">
    <source>
        <dbReference type="HAMAP-Rule" id="MF_03046"/>
    </source>
</evidence>
<keyword evidence="6 11" id="KW-0811">Translocation</keyword>
<sequence>MNIKHNTDIALKKSLIEKKLEESGEKARLEEHLRQKLIESGWKDQLKESCMELIRNKGLEKINLDDLVEELLPKGRSLVKTEIKEDLLGRIKSYLESDPDYRRITGF</sequence>
<name>A0AAD1Y2W2_EUPCR</name>
<dbReference type="FunFam" id="1.10.246.140:FF:000001">
    <property type="entry name" value="Transcription and mRNA export factor ENY2"/>
    <property type="match status" value="1"/>
</dbReference>
<keyword evidence="10 11" id="KW-0539">Nucleus</keyword>
<evidence type="ECO:0000256" key="9">
    <source>
        <dbReference type="ARBA" id="ARBA00023163"/>
    </source>
</evidence>
<dbReference type="GO" id="GO:0006325">
    <property type="term" value="P:chromatin organization"/>
    <property type="evidence" value="ECO:0007669"/>
    <property type="project" value="UniProtKB-KW"/>
</dbReference>
<keyword evidence="2 11" id="KW-0813">Transport</keyword>
<dbReference type="EMBL" id="CAMPGE010025862">
    <property type="protein sequence ID" value="CAI2383579.1"/>
    <property type="molecule type" value="Genomic_DNA"/>
</dbReference>
<dbReference type="GO" id="GO:0003713">
    <property type="term" value="F:transcription coactivator activity"/>
    <property type="evidence" value="ECO:0007669"/>
    <property type="project" value="UniProtKB-UniRule"/>
</dbReference>
<comment type="subcellular location">
    <subcellularLocation>
        <location evidence="1 11">Nucleus</location>
        <location evidence="1 11">Nucleoplasm</location>
    </subcellularLocation>
</comment>
<keyword evidence="5 11" id="KW-0653">Protein transport</keyword>
<dbReference type="InterPro" id="IPR018783">
    <property type="entry name" value="TF_ENY2"/>
</dbReference>
<evidence type="ECO:0000256" key="1">
    <source>
        <dbReference type="ARBA" id="ARBA00004642"/>
    </source>
</evidence>
<keyword evidence="9 11" id="KW-0804">Transcription</keyword>
<dbReference type="GO" id="GO:0070390">
    <property type="term" value="C:transcription export complex 2"/>
    <property type="evidence" value="ECO:0007669"/>
    <property type="project" value="UniProtKB-UniRule"/>
</dbReference>
<dbReference type="Pfam" id="PF10163">
    <property type="entry name" value="EnY2"/>
    <property type="match status" value="1"/>
</dbReference>
<comment type="subunit">
    <text evidence="11">Component of the nuclear pore complex (NPC)-associated TREX-2 complex (transcription and export complex 2). Component of the SAGA transcription coactivator-HAT complex. Within the SAGA complex, participates to a subcomplex of SAGA called the DUB module (deubiquitination module).</text>
</comment>
<evidence type="ECO:0000256" key="6">
    <source>
        <dbReference type="ARBA" id="ARBA00023010"/>
    </source>
</evidence>
<evidence type="ECO:0000256" key="8">
    <source>
        <dbReference type="ARBA" id="ARBA00023159"/>
    </source>
</evidence>
<evidence type="ECO:0000256" key="7">
    <source>
        <dbReference type="ARBA" id="ARBA00023015"/>
    </source>
</evidence>
<evidence type="ECO:0000256" key="4">
    <source>
        <dbReference type="ARBA" id="ARBA00022853"/>
    </source>
</evidence>
<dbReference type="GO" id="GO:0005643">
    <property type="term" value="C:nuclear pore"/>
    <property type="evidence" value="ECO:0007669"/>
    <property type="project" value="UniProtKB-UniRule"/>
</dbReference>
<dbReference type="GO" id="GO:0071819">
    <property type="term" value="C:DUBm complex"/>
    <property type="evidence" value="ECO:0007669"/>
    <property type="project" value="UniProtKB-UniRule"/>
</dbReference>
<evidence type="ECO:0000256" key="2">
    <source>
        <dbReference type="ARBA" id="ARBA00022448"/>
    </source>
</evidence>
<keyword evidence="3 11" id="KW-0509">mRNA transport</keyword>
<dbReference type="Gene3D" id="1.10.246.140">
    <property type="match status" value="1"/>
</dbReference>
<evidence type="ECO:0000256" key="10">
    <source>
        <dbReference type="ARBA" id="ARBA00023242"/>
    </source>
</evidence>
<protein>
    <recommendedName>
        <fullName evidence="11">Transcription and mRNA export factor ENY2</fullName>
    </recommendedName>
    <alternativeName>
        <fullName evidence="11">Enhancer of yellow 2 transcription factor homolog</fullName>
    </alternativeName>
</protein>
<evidence type="ECO:0000313" key="12">
    <source>
        <dbReference type="EMBL" id="CAI2383579.1"/>
    </source>
</evidence>
<evidence type="ECO:0000256" key="3">
    <source>
        <dbReference type="ARBA" id="ARBA00022816"/>
    </source>
</evidence>
<accession>A0AAD1Y2W2</accession>
<keyword evidence="7 11" id="KW-0805">Transcription regulation</keyword>
<evidence type="ECO:0000313" key="13">
    <source>
        <dbReference type="Proteomes" id="UP001295684"/>
    </source>
</evidence>
<dbReference type="InterPro" id="IPR038212">
    <property type="entry name" value="TF_EnY2_sf"/>
</dbReference>
<dbReference type="Proteomes" id="UP001295684">
    <property type="component" value="Unassembled WGS sequence"/>
</dbReference>
<comment type="similarity">
    <text evidence="11">Belongs to the ENY2 family.</text>
</comment>
<dbReference type="GO" id="GO:0006406">
    <property type="term" value="P:mRNA export from nucleus"/>
    <property type="evidence" value="ECO:0007669"/>
    <property type="project" value="UniProtKB-UniRule"/>
</dbReference>
<comment type="caution">
    <text evidence="12">The sequence shown here is derived from an EMBL/GenBank/DDBJ whole genome shotgun (WGS) entry which is preliminary data.</text>
</comment>
<keyword evidence="4 11" id="KW-0156">Chromatin regulator</keyword>
<keyword evidence="13" id="KW-1185">Reference proteome</keyword>
<comment type="function">
    <text evidence="11">Involved in mRNA export coupled transcription activation by association with both the TREX-2 and the SAGA complexes. The transcription regulatory histone acetylation (HAT) complex SAGA is a multiprotein complex that activates transcription by remodeling chromatin and mediating histone acetylation and deubiquitination. Within the SAGA complex, participates to a subcomplex that specifically deubiquitinates histones. The SAGA complex is recruited to specific gene promoters by activators, where it is required for transcription. The TREX-2 complex functions in docking export-competent ribonucleoprotein particles (mRNPs) to the nuclear entrance of the nuclear pore complex (nuclear basket). TREX-2 participates in mRNA export and accurate chromatin positioning in the nucleus by tethering genes to the nuclear periphery.</text>
</comment>